<reference evidence="1 2" key="1">
    <citation type="submission" date="2019-02" db="EMBL/GenBank/DDBJ databases">
        <title>Deep-cultivation of Planctomycetes and their phenomic and genomic characterization uncovers novel biology.</title>
        <authorList>
            <person name="Wiegand S."/>
            <person name="Jogler M."/>
            <person name="Boedeker C."/>
            <person name="Pinto D."/>
            <person name="Vollmers J."/>
            <person name="Rivas-Marin E."/>
            <person name="Kohn T."/>
            <person name="Peeters S.H."/>
            <person name="Heuer A."/>
            <person name="Rast P."/>
            <person name="Oberbeckmann S."/>
            <person name="Bunk B."/>
            <person name="Jeske O."/>
            <person name="Meyerdierks A."/>
            <person name="Storesund J.E."/>
            <person name="Kallscheuer N."/>
            <person name="Luecker S."/>
            <person name="Lage O.M."/>
            <person name="Pohl T."/>
            <person name="Merkel B.J."/>
            <person name="Hornburger P."/>
            <person name="Mueller R.-W."/>
            <person name="Bruemmer F."/>
            <person name="Labrenz M."/>
            <person name="Spormann A.M."/>
            <person name="Op den Camp H."/>
            <person name="Overmann J."/>
            <person name="Amann R."/>
            <person name="Jetten M.S.M."/>
            <person name="Mascher T."/>
            <person name="Medema M.H."/>
            <person name="Devos D.P."/>
            <person name="Kaster A.-K."/>
            <person name="Ovreas L."/>
            <person name="Rohde M."/>
            <person name="Galperin M.Y."/>
            <person name="Jogler C."/>
        </authorList>
    </citation>
    <scope>NUCLEOTIDE SEQUENCE [LARGE SCALE GENOMIC DNA]</scope>
    <source>
        <strain evidence="1 2">Poly30</strain>
    </source>
</reference>
<name>A0A518EM62_9BACT</name>
<evidence type="ECO:0000313" key="1">
    <source>
        <dbReference type="EMBL" id="QDV05189.1"/>
    </source>
</evidence>
<dbReference type="InterPro" id="IPR036134">
    <property type="entry name" value="Crypto/Photolyase_FAD-like_sf"/>
</dbReference>
<dbReference type="InterPro" id="IPR052551">
    <property type="entry name" value="UV-DNA_repair_photolyase"/>
</dbReference>
<dbReference type="Gene3D" id="1.25.40.80">
    <property type="match status" value="1"/>
</dbReference>
<accession>A0A518EM62</accession>
<dbReference type="InterPro" id="IPR014729">
    <property type="entry name" value="Rossmann-like_a/b/a_fold"/>
</dbReference>
<dbReference type="Proteomes" id="UP000320390">
    <property type="component" value="Chromosome"/>
</dbReference>
<protein>
    <submittedName>
        <fullName evidence="1">Deoxyribodipyrimidine photo-lyase-related protein</fullName>
    </submittedName>
</protein>
<dbReference type="RefSeq" id="WP_145194607.1">
    <property type="nucleotide sequence ID" value="NZ_CP036434.1"/>
</dbReference>
<dbReference type="Gene3D" id="3.40.50.620">
    <property type="entry name" value="HUPs"/>
    <property type="match status" value="1"/>
</dbReference>
<dbReference type="Pfam" id="PF04244">
    <property type="entry name" value="DPRP"/>
    <property type="match status" value="1"/>
</dbReference>
<gene>
    <name evidence="1" type="ORF">Poly30_06850</name>
</gene>
<dbReference type="GO" id="GO:0016829">
    <property type="term" value="F:lyase activity"/>
    <property type="evidence" value="ECO:0007669"/>
    <property type="project" value="UniProtKB-KW"/>
</dbReference>
<proteinExistence type="predicted"/>
<sequence length="559" mass="62945">MKVFGRELKKALESVETGRDRRWIYVPYDQLSDSIGPLSEPTPRDLGIVLIESPAKAARRPYHKAKLFLILANQRRFALEQAERGVEVRYLVSEDGEGYAEPLRRAAKELGTLVHMEPAERELRHELEPLVKEGLLEAVPHEAWLTTPEDFTKGTGAEPPWRMDRFYRAVRRRTGILMDGKDFEGGQLSFDGDNRESWPGDPPAPEVPRFRPGDIEDEVAALIESRYSRHPGQLDPASLPTRKSQVDRLWQWALEECMEYFGPFEDAMAREEASLFHTRISPLLHLCRLLPRDVVKDVAELDAPIASREGFVRQVLGWREFVRHVHRATDGFRDLPDGTPRESKPKGDAGWKHWTGEAWENGADAGAAPSALGSARDLPPAYWGERSGLDCLDLSVARVLESGYGHHIERLMVLANLGTLLDLSPRQLTDWFWAAYVDAYDWVVEPNVLGMGTYGAGSVMTTKPYVSGSAYIDRMSDFCGACAFHPKKTCPITHLYWAFLARHAGELEGNQRIAMPLRSLQKRSEEKRAADARVFEHVTEVLGRGDSLTPEGVQDALDS</sequence>
<keyword evidence="2" id="KW-1185">Reference proteome</keyword>
<dbReference type="OrthoDB" id="5288100at2"/>
<dbReference type="EMBL" id="CP036434">
    <property type="protein sequence ID" value="QDV05189.1"/>
    <property type="molecule type" value="Genomic_DNA"/>
</dbReference>
<dbReference type="Gene3D" id="1.10.579.10">
    <property type="entry name" value="DNA Cyclobutane Dipyrimidine Photolyase, subunit A, domain 3"/>
    <property type="match status" value="1"/>
</dbReference>
<dbReference type="Gene3D" id="1.10.10.1710">
    <property type="entry name" value="Deoxyribodipyrimidine photolyase-related"/>
    <property type="match status" value="1"/>
</dbReference>
<dbReference type="InterPro" id="IPR007357">
    <property type="entry name" value="PhrB-like"/>
</dbReference>
<keyword evidence="1" id="KW-0456">Lyase</keyword>
<organism evidence="1 2">
    <name type="scientific">Saltatorellus ferox</name>
    <dbReference type="NCBI Taxonomy" id="2528018"/>
    <lineage>
        <taxon>Bacteria</taxon>
        <taxon>Pseudomonadati</taxon>
        <taxon>Planctomycetota</taxon>
        <taxon>Planctomycetia</taxon>
        <taxon>Planctomycetia incertae sedis</taxon>
        <taxon>Saltatorellus</taxon>
    </lineage>
</organism>
<dbReference type="PANTHER" id="PTHR38657:SF1">
    <property type="entry name" value="SLR1343 PROTEIN"/>
    <property type="match status" value="1"/>
</dbReference>
<evidence type="ECO:0000313" key="2">
    <source>
        <dbReference type="Proteomes" id="UP000320390"/>
    </source>
</evidence>
<dbReference type="PANTHER" id="PTHR38657">
    <property type="entry name" value="SLR1343 PROTEIN"/>
    <property type="match status" value="1"/>
</dbReference>
<dbReference type="SUPFAM" id="SSF48173">
    <property type="entry name" value="Cryptochrome/photolyase FAD-binding domain"/>
    <property type="match status" value="1"/>
</dbReference>
<dbReference type="AlphaFoldDB" id="A0A518EM62"/>